<accession>A0ABT1AKP9</accession>
<evidence type="ECO:0000259" key="5">
    <source>
        <dbReference type="Pfam" id="PF13657"/>
    </source>
</evidence>
<protein>
    <submittedName>
        <fullName evidence="6">Type II toxin-antitoxin system HipA family toxin</fullName>
    </submittedName>
</protein>
<gene>
    <name evidence="6" type="ORF">NG900_11575</name>
</gene>
<name>A0ABT1AKP9_9RALS</name>
<keyword evidence="3" id="KW-0418">Kinase</keyword>
<evidence type="ECO:0000313" key="7">
    <source>
        <dbReference type="Proteomes" id="UP001162811"/>
    </source>
</evidence>
<evidence type="ECO:0000256" key="3">
    <source>
        <dbReference type="ARBA" id="ARBA00022777"/>
    </source>
</evidence>
<dbReference type="Pfam" id="PF13657">
    <property type="entry name" value="Couple_hipA"/>
    <property type="match status" value="1"/>
</dbReference>
<dbReference type="PANTHER" id="PTHR37419">
    <property type="entry name" value="SERINE/THREONINE-PROTEIN KINASE TOXIN HIPA"/>
    <property type="match status" value="1"/>
</dbReference>
<dbReference type="PANTHER" id="PTHR37419:SF1">
    <property type="entry name" value="SERINE_THREONINE-PROTEIN KINASE TOXIN HIPA"/>
    <property type="match status" value="1"/>
</dbReference>
<dbReference type="InterPro" id="IPR017508">
    <property type="entry name" value="HipA_N1"/>
</dbReference>
<comment type="caution">
    <text evidence="6">The sequence shown here is derived from an EMBL/GenBank/DDBJ whole genome shotgun (WGS) entry which is preliminary data.</text>
</comment>
<dbReference type="RefSeq" id="WP_252680288.1">
    <property type="nucleotide sequence ID" value="NZ_JAMXHT010000004.1"/>
</dbReference>
<dbReference type="CDD" id="cd17808">
    <property type="entry name" value="HipA_Ec_like"/>
    <property type="match status" value="1"/>
</dbReference>
<reference evidence="6" key="2">
    <citation type="journal article" date="2023" name="Front. Microbiol.">
        <title>Ralstonia chuxiongensis sp. nov., Ralstonia mojiangensis sp. nov., and Ralstonia soli sp. nov., isolated from tobacco fields, are three novel species in the family Burkholderiaceae.</title>
        <authorList>
            <person name="Lu C.H."/>
            <person name="Zhang Y.Y."/>
            <person name="Jiang N."/>
            <person name="Chen W."/>
            <person name="Shao X."/>
            <person name="Zhao Z.M."/>
            <person name="Lu W.L."/>
            <person name="Hu X."/>
            <person name="Xi Y.X."/>
            <person name="Zou S.Y."/>
            <person name="Wei Q.J."/>
            <person name="Lin Z.L."/>
            <person name="Gong L."/>
            <person name="Gai X.T."/>
            <person name="Zhang L.Q."/>
            <person name="Li J.Y."/>
            <person name="Jin Y."/>
            <person name="Xia Z.Y."/>
        </authorList>
    </citation>
    <scope>NUCLEOTIDE SEQUENCE</scope>
    <source>
        <strain evidence="6">21MJYT02-11</strain>
    </source>
</reference>
<proteinExistence type="inferred from homology"/>
<dbReference type="InterPro" id="IPR052028">
    <property type="entry name" value="HipA_Ser/Thr_kinase"/>
</dbReference>
<keyword evidence="7" id="KW-1185">Reference proteome</keyword>
<reference evidence="6" key="1">
    <citation type="submission" date="2022-06" db="EMBL/GenBank/DDBJ databases">
        <authorList>
            <person name="Lu C.-H."/>
        </authorList>
    </citation>
    <scope>NUCLEOTIDE SEQUENCE</scope>
    <source>
        <strain evidence="6">21MJYT02-11</strain>
    </source>
</reference>
<organism evidence="6 7">
    <name type="scientific">Ralstonia soli</name>
    <dbReference type="NCBI Taxonomy" id="2953896"/>
    <lineage>
        <taxon>Bacteria</taxon>
        <taxon>Pseudomonadati</taxon>
        <taxon>Pseudomonadota</taxon>
        <taxon>Betaproteobacteria</taxon>
        <taxon>Burkholderiales</taxon>
        <taxon>Burkholderiaceae</taxon>
        <taxon>Ralstonia</taxon>
    </lineage>
</organism>
<dbReference type="InterPro" id="IPR012893">
    <property type="entry name" value="HipA-like_C"/>
</dbReference>
<evidence type="ECO:0000259" key="4">
    <source>
        <dbReference type="Pfam" id="PF07804"/>
    </source>
</evidence>
<feature type="domain" description="HipA-like C-terminal" evidence="4">
    <location>
        <begin position="155"/>
        <end position="405"/>
    </location>
</feature>
<dbReference type="Proteomes" id="UP001162811">
    <property type="component" value="Unassembled WGS sequence"/>
</dbReference>
<dbReference type="EMBL" id="JAMXHT010000004">
    <property type="protein sequence ID" value="MCO5398829.1"/>
    <property type="molecule type" value="Genomic_DNA"/>
</dbReference>
<sequence>MAHPELHLWMNGEHVGVWTASRAGVPILRYDDAWLRSPNARPLSLSLPIPAGVPELRGQVVDDYFDNLLPDAQPIRERVRRRFGLASTDAAELLAAIGRDCVGAVQLLPPGMEPTGFNRIDSEPLSDTQVDTLLRNLTANPALGEDADDPDAFRISIAGAQEKTALLRISGKSGDAWHRPLGATPTTHILKLPLGLIGNIRADMQDSVDNEWLCAQLLSAWGLDVARTEIARFGGRKVLAVERFDRRWMPGNTWIARLPQEDFCQATGTPAHRKYENDGGPGMRTCLGLLSASEQAIDDKRRFVLAQLAFWLLAATDGHAKNFSLAIERGGRFRMTPLYDVLSVWPIMGDGPNQLSPYRARLAMALRGKNAHARLADIHVRHWQALAAQSGVPHAFAQMQALMERVPAGLDQVQSMLPNDFSTRVWDTVRAGVLSQVERFHTELAATP</sequence>
<evidence type="ECO:0000256" key="2">
    <source>
        <dbReference type="ARBA" id="ARBA00022679"/>
    </source>
</evidence>
<dbReference type="Pfam" id="PF07804">
    <property type="entry name" value="HipA_C"/>
    <property type="match status" value="1"/>
</dbReference>
<comment type="similarity">
    <text evidence="1">Belongs to the HipA Ser/Thr kinase family.</text>
</comment>
<dbReference type="NCBIfam" id="TIGR03071">
    <property type="entry name" value="couple_hipA"/>
    <property type="match status" value="1"/>
</dbReference>
<feature type="domain" description="HipA N-terminal subdomain 1" evidence="5">
    <location>
        <begin position="6"/>
        <end position="107"/>
    </location>
</feature>
<keyword evidence="2" id="KW-0808">Transferase</keyword>
<evidence type="ECO:0000256" key="1">
    <source>
        <dbReference type="ARBA" id="ARBA00010164"/>
    </source>
</evidence>
<evidence type="ECO:0000313" key="6">
    <source>
        <dbReference type="EMBL" id="MCO5398829.1"/>
    </source>
</evidence>